<keyword evidence="8 13" id="KW-0297">G-protein coupled receptor</keyword>
<evidence type="ECO:0000256" key="4">
    <source>
        <dbReference type="ARBA" id="ARBA00022475"/>
    </source>
</evidence>
<comment type="similarity">
    <text evidence="3 13">Belongs to the G-protein coupled receptor 1 family.</text>
</comment>
<evidence type="ECO:0000256" key="11">
    <source>
        <dbReference type="ARBA" id="ARBA00023180"/>
    </source>
</evidence>
<feature type="transmembrane region" description="Helical" evidence="13">
    <location>
        <begin position="233"/>
        <end position="257"/>
    </location>
</feature>
<feature type="domain" description="G-protein coupled receptors family 1 profile" evidence="14">
    <location>
        <begin position="21"/>
        <end position="283"/>
    </location>
</feature>
<evidence type="ECO:0000256" key="9">
    <source>
        <dbReference type="ARBA" id="ARBA00023136"/>
    </source>
</evidence>
<evidence type="ECO:0000256" key="12">
    <source>
        <dbReference type="ARBA" id="ARBA00023224"/>
    </source>
</evidence>
<dbReference type="SUPFAM" id="SSF81321">
    <property type="entry name" value="Family A G protein-coupled receptor-like"/>
    <property type="match status" value="1"/>
</dbReference>
<keyword evidence="9 13" id="KW-0472">Membrane</keyword>
<dbReference type="InterPro" id="IPR017452">
    <property type="entry name" value="GPCR_Rhodpsn_7TM"/>
</dbReference>
<feature type="transmembrane region" description="Helical" evidence="13">
    <location>
        <begin position="263"/>
        <end position="284"/>
    </location>
</feature>
<evidence type="ECO:0000256" key="8">
    <source>
        <dbReference type="ARBA" id="ARBA00023040"/>
    </source>
</evidence>
<keyword evidence="6 13" id="KW-0812">Transmembrane</keyword>
<feature type="transmembrane region" description="Helical" evidence="13">
    <location>
        <begin position="176"/>
        <end position="204"/>
    </location>
</feature>
<dbReference type="OMA" id="WADCISC"/>
<keyword evidence="5 13" id="KW-0589">Pheromone response</keyword>
<evidence type="ECO:0000259" key="14">
    <source>
        <dbReference type="PROSITE" id="PS50262"/>
    </source>
</evidence>
<evidence type="ECO:0000256" key="3">
    <source>
        <dbReference type="ARBA" id="ARBA00010663"/>
    </source>
</evidence>
<keyword evidence="10 13" id="KW-0675">Receptor</keyword>
<feature type="transmembrane region" description="Helical" evidence="13">
    <location>
        <begin position="44"/>
        <end position="68"/>
    </location>
</feature>
<evidence type="ECO:0000256" key="6">
    <source>
        <dbReference type="ARBA" id="ARBA00022692"/>
    </source>
</evidence>
<feature type="transmembrane region" description="Helical" evidence="13">
    <location>
        <begin position="122"/>
        <end position="148"/>
    </location>
</feature>
<dbReference type="GO" id="GO:0019236">
    <property type="term" value="P:response to pheromone"/>
    <property type="evidence" value="ECO:0007669"/>
    <property type="project" value="UniProtKB-KW"/>
</dbReference>
<keyword evidence="7 13" id="KW-1133">Transmembrane helix</keyword>
<dbReference type="Ensembl" id="ENSCLAT00000005161.1">
    <property type="protein sequence ID" value="ENSCLAP00000005068.1"/>
    <property type="gene ID" value="ENSCLAG00000003596.1"/>
</dbReference>
<evidence type="ECO:0000256" key="2">
    <source>
        <dbReference type="ARBA" id="ARBA00004651"/>
    </source>
</evidence>
<keyword evidence="16" id="KW-1185">Reference proteome</keyword>
<gene>
    <name evidence="15" type="primary">LOC102021771</name>
</gene>
<reference evidence="15" key="1">
    <citation type="submission" date="2025-08" db="UniProtKB">
        <authorList>
            <consortium name="Ensembl"/>
        </authorList>
    </citation>
    <scope>IDENTIFICATION</scope>
</reference>
<sequence length="301" mass="34065">MLSNFMKGTIFAFLTGLGTVGNIFVSVNYVLIFAGTEKKSIHLLLIHLAATNIITLLSMGMPSTIAAFGVRNFLDDIGCKIVAYLERVARGLSLCTSSLLTVVQAVTVSPRHSKWRKLKPRSAWYILPLCLFFWILNSSVGMNLLLYITSTSMNTSKGSVNGNTCRFRPGNQKIKWTFLIIMLIRDVMFLGVMGGASGYLLFLLHRHHQRVLFLQTSKSLYNAPPEIKAAQSVLLLMLCFVFFYWTDCVFSLLINTFMESNSILLNIRNFITLGYAIVSPFVLIHRDRHLTECWRQSLRRC</sequence>
<dbReference type="GO" id="GO:0007606">
    <property type="term" value="P:sensory perception of chemical stimulus"/>
    <property type="evidence" value="ECO:0007669"/>
    <property type="project" value="UniProtKB-ARBA"/>
</dbReference>
<dbReference type="InterPro" id="IPR004072">
    <property type="entry name" value="Vmron_rcpt_1"/>
</dbReference>
<reference evidence="15" key="2">
    <citation type="submission" date="2025-09" db="UniProtKB">
        <authorList>
            <consortium name="Ensembl"/>
        </authorList>
    </citation>
    <scope>IDENTIFICATION</scope>
</reference>
<dbReference type="GO" id="GO:0005886">
    <property type="term" value="C:plasma membrane"/>
    <property type="evidence" value="ECO:0007669"/>
    <property type="project" value="UniProtKB-SubCell"/>
</dbReference>
<evidence type="ECO:0000313" key="15">
    <source>
        <dbReference type="Ensembl" id="ENSCLAP00000005068.1"/>
    </source>
</evidence>
<dbReference type="PROSITE" id="PS50262">
    <property type="entry name" value="G_PROTEIN_RECEP_F1_2"/>
    <property type="match status" value="1"/>
</dbReference>
<protein>
    <recommendedName>
        <fullName evidence="13">Vomeronasal type-1 receptor</fullName>
    </recommendedName>
</protein>
<keyword evidence="4 13" id="KW-1003">Cell membrane</keyword>
<keyword evidence="11" id="KW-0325">Glycoprotein</keyword>
<dbReference type="GO" id="GO:0016503">
    <property type="term" value="F:pheromone receptor activity"/>
    <property type="evidence" value="ECO:0007669"/>
    <property type="project" value="InterPro"/>
</dbReference>
<feature type="transmembrane region" description="Helical" evidence="13">
    <location>
        <begin position="12"/>
        <end position="32"/>
    </location>
</feature>
<evidence type="ECO:0000256" key="13">
    <source>
        <dbReference type="RuleBase" id="RU364061"/>
    </source>
</evidence>
<dbReference type="FunFam" id="1.20.1070.10:FF:000033">
    <property type="entry name" value="Vomeronasal type-1 receptor"/>
    <property type="match status" value="1"/>
</dbReference>
<dbReference type="GeneTree" id="ENSGT01030000234553"/>
<dbReference type="Gene3D" id="1.20.1070.10">
    <property type="entry name" value="Rhodopsin 7-helix transmembrane proteins"/>
    <property type="match status" value="1"/>
</dbReference>
<evidence type="ECO:0000256" key="5">
    <source>
        <dbReference type="ARBA" id="ARBA00022507"/>
    </source>
</evidence>
<accession>A0A8C2UYB6</accession>
<evidence type="ECO:0000256" key="10">
    <source>
        <dbReference type="ARBA" id="ARBA00023170"/>
    </source>
</evidence>
<comment type="subcellular location">
    <subcellularLocation>
        <location evidence="2 13">Cell membrane</location>
        <topology evidence="2 13">Multi-pass membrane protein</topology>
    </subcellularLocation>
</comment>
<name>A0A8C2UYB6_CHILA</name>
<dbReference type="PANTHER" id="PTHR24062">
    <property type="entry name" value="VOMERONASAL TYPE-1 RECEPTOR"/>
    <property type="match status" value="1"/>
</dbReference>
<organism evidence="15 16">
    <name type="scientific">Chinchilla lanigera</name>
    <name type="common">Long-tailed chinchilla</name>
    <name type="synonym">Chinchilla villidera</name>
    <dbReference type="NCBI Taxonomy" id="34839"/>
    <lineage>
        <taxon>Eukaryota</taxon>
        <taxon>Metazoa</taxon>
        <taxon>Chordata</taxon>
        <taxon>Craniata</taxon>
        <taxon>Vertebrata</taxon>
        <taxon>Euteleostomi</taxon>
        <taxon>Mammalia</taxon>
        <taxon>Eutheria</taxon>
        <taxon>Euarchontoglires</taxon>
        <taxon>Glires</taxon>
        <taxon>Rodentia</taxon>
        <taxon>Hystricomorpha</taxon>
        <taxon>Chinchillidae</taxon>
        <taxon>Chinchilla</taxon>
    </lineage>
</organism>
<proteinExistence type="inferred from homology"/>
<comment type="function">
    <text evidence="1">Putative pheromone receptor.</text>
</comment>
<dbReference type="Pfam" id="PF03402">
    <property type="entry name" value="V1R"/>
    <property type="match status" value="1"/>
</dbReference>
<keyword evidence="12 13" id="KW-0807">Transducer</keyword>
<dbReference type="Proteomes" id="UP000694398">
    <property type="component" value="Unassembled WGS sequence"/>
</dbReference>
<evidence type="ECO:0000256" key="1">
    <source>
        <dbReference type="ARBA" id="ARBA00003878"/>
    </source>
</evidence>
<dbReference type="AlphaFoldDB" id="A0A8C2UYB6"/>
<evidence type="ECO:0000256" key="7">
    <source>
        <dbReference type="ARBA" id="ARBA00022989"/>
    </source>
</evidence>
<evidence type="ECO:0000313" key="16">
    <source>
        <dbReference type="Proteomes" id="UP000694398"/>
    </source>
</evidence>